<dbReference type="InterPro" id="IPR036881">
    <property type="entry name" value="Glyco_hydro_3_C_sf"/>
</dbReference>
<dbReference type="InterPro" id="IPR017853">
    <property type="entry name" value="GH"/>
</dbReference>
<dbReference type="InterPro" id="IPR036962">
    <property type="entry name" value="Glyco_hydro_3_N_sf"/>
</dbReference>
<evidence type="ECO:0000256" key="1">
    <source>
        <dbReference type="ARBA" id="ARBA00005336"/>
    </source>
</evidence>
<gene>
    <name evidence="6" type="ORF">H9808_08905</name>
</gene>
<dbReference type="GO" id="GO:0008422">
    <property type="term" value="F:beta-glucosidase activity"/>
    <property type="evidence" value="ECO:0007669"/>
    <property type="project" value="UniProtKB-ARBA"/>
</dbReference>
<keyword evidence="3" id="KW-0119">Carbohydrate metabolism</keyword>
<organism evidence="6 7">
    <name type="scientific">Candidatus Atopostipes pullistercoris</name>
    <dbReference type="NCBI Taxonomy" id="2838467"/>
    <lineage>
        <taxon>Bacteria</taxon>
        <taxon>Bacillati</taxon>
        <taxon>Bacillota</taxon>
        <taxon>Bacilli</taxon>
        <taxon>Lactobacillales</taxon>
        <taxon>Carnobacteriaceae</taxon>
        <taxon>Atopostipes</taxon>
    </lineage>
</organism>
<feature type="domain" description="Fibronectin type III-like" evidence="5">
    <location>
        <begin position="473"/>
        <end position="542"/>
    </location>
</feature>
<dbReference type="FunFam" id="2.60.40.10:FF:000495">
    <property type="entry name" value="Periplasmic beta-glucosidase"/>
    <property type="match status" value="1"/>
</dbReference>
<dbReference type="InterPro" id="IPR013783">
    <property type="entry name" value="Ig-like_fold"/>
</dbReference>
<evidence type="ECO:0000256" key="3">
    <source>
        <dbReference type="ARBA" id="ARBA00023277"/>
    </source>
</evidence>
<dbReference type="Gene3D" id="2.60.40.10">
    <property type="entry name" value="Immunoglobulins"/>
    <property type="match status" value="1"/>
</dbReference>
<comment type="similarity">
    <text evidence="1 4">Belongs to the glycosyl hydrolase 3 family.</text>
</comment>
<dbReference type="SUPFAM" id="SSF52279">
    <property type="entry name" value="Beta-D-glucan exohydrolase, C-terminal domain"/>
    <property type="match status" value="1"/>
</dbReference>
<evidence type="ECO:0000313" key="6">
    <source>
        <dbReference type="EMBL" id="HIZ71862.1"/>
    </source>
</evidence>
<dbReference type="Gene3D" id="3.20.20.300">
    <property type="entry name" value="Glycoside hydrolase, family 3, N-terminal domain"/>
    <property type="match status" value="1"/>
</dbReference>
<dbReference type="InterPro" id="IPR001764">
    <property type="entry name" value="Glyco_hydro_3_N"/>
</dbReference>
<sequence length="553" mass="61755">GYGAVEGGRDYNTVDMSERHLRQYHLPPYQAAVNADAKMVMTAFNTYDGVPISGNDFILKDILRDEWGFDGVIISDYAAIKELIDHGVAADNKEAAKKAIEASLDIDMKTNIYATQLEPLVENGEISERLIDESVWRILKLKNDLGLFEDPYRSLSEEAEEEKLLTEDNRSLAREVVSESAILLQNNKNVLPLKEDENILLTGPYGDEKALIGFWAIYGENADVVTLKEGIEKVVEPDHFQFVKGTTISEDYAFLQDFGASKGKAQSFVMSDEEKESELKEAIRRGKEANTIILALGEHTLQSGEGGSRTNLELPKNQKDFLNEMVKLGKKTVLIIFSGRPLILTDEVEQVDAILQVWFPGTEGGNGIADLLFGKANPSGRVTMSFPYNVGQIPVYYNHYKTGRPLGTSTHTGRFVSKYLDSPNDPLYPFGYGLSYSDIVYEDLTLDKNKMQEDEEINVSVTVKNNSELKAKEVVQLYIQDIAGSVVRPVKELKAFKKVELAGNSSKKVHFKITLDDLKFYTKEMAYEAEAGNFNVFVGPNSKDVLQDGFELI</sequence>
<dbReference type="Pfam" id="PF14310">
    <property type="entry name" value="Fn3-like"/>
    <property type="match status" value="1"/>
</dbReference>
<dbReference type="EMBL" id="DXAZ01000151">
    <property type="protein sequence ID" value="HIZ71862.1"/>
    <property type="molecule type" value="Genomic_DNA"/>
</dbReference>
<dbReference type="AlphaFoldDB" id="A0A9D2G442"/>
<evidence type="ECO:0000256" key="2">
    <source>
        <dbReference type="ARBA" id="ARBA00022801"/>
    </source>
</evidence>
<dbReference type="Pfam" id="PF01915">
    <property type="entry name" value="Glyco_hydro_3_C"/>
    <property type="match status" value="1"/>
</dbReference>
<dbReference type="InterPro" id="IPR050288">
    <property type="entry name" value="Cellulose_deg_GH3"/>
</dbReference>
<dbReference type="Pfam" id="PF00933">
    <property type="entry name" value="Glyco_hydro_3"/>
    <property type="match status" value="1"/>
</dbReference>
<evidence type="ECO:0000313" key="7">
    <source>
        <dbReference type="Proteomes" id="UP000824106"/>
    </source>
</evidence>
<dbReference type="InterPro" id="IPR002772">
    <property type="entry name" value="Glyco_hydro_3_C"/>
</dbReference>
<dbReference type="GO" id="GO:0005975">
    <property type="term" value="P:carbohydrate metabolic process"/>
    <property type="evidence" value="ECO:0007669"/>
    <property type="project" value="InterPro"/>
</dbReference>
<protein>
    <submittedName>
        <fullName evidence="6">Glycoside hydrolase family 3 C-terminal domain-containing protein</fullName>
    </submittedName>
</protein>
<dbReference type="PROSITE" id="PS00775">
    <property type="entry name" value="GLYCOSYL_HYDROL_F3"/>
    <property type="match status" value="1"/>
</dbReference>
<feature type="non-terminal residue" evidence="6">
    <location>
        <position position="1"/>
    </location>
</feature>
<dbReference type="Gene3D" id="3.40.50.1700">
    <property type="entry name" value="Glycoside hydrolase family 3 C-terminal domain"/>
    <property type="match status" value="1"/>
</dbReference>
<dbReference type="InterPro" id="IPR026891">
    <property type="entry name" value="Fn3-like"/>
</dbReference>
<reference evidence="6" key="1">
    <citation type="journal article" date="2021" name="PeerJ">
        <title>Extensive microbial diversity within the chicken gut microbiome revealed by metagenomics and culture.</title>
        <authorList>
            <person name="Gilroy R."/>
            <person name="Ravi A."/>
            <person name="Getino M."/>
            <person name="Pursley I."/>
            <person name="Horton D.L."/>
            <person name="Alikhan N.F."/>
            <person name="Baker D."/>
            <person name="Gharbi K."/>
            <person name="Hall N."/>
            <person name="Watson M."/>
            <person name="Adriaenssens E.M."/>
            <person name="Foster-Nyarko E."/>
            <person name="Jarju S."/>
            <person name="Secka A."/>
            <person name="Antonio M."/>
            <person name="Oren A."/>
            <person name="Chaudhuri R.R."/>
            <person name="La Ragione R."/>
            <person name="Hildebrand F."/>
            <person name="Pallen M.J."/>
        </authorList>
    </citation>
    <scope>NUCLEOTIDE SEQUENCE</scope>
    <source>
        <strain evidence="6">CHK169-4300</strain>
    </source>
</reference>
<dbReference type="SUPFAM" id="SSF51445">
    <property type="entry name" value="(Trans)glycosidases"/>
    <property type="match status" value="1"/>
</dbReference>
<keyword evidence="2 4" id="KW-0378">Hydrolase</keyword>
<evidence type="ECO:0000256" key="4">
    <source>
        <dbReference type="RuleBase" id="RU361161"/>
    </source>
</evidence>
<name>A0A9D2G442_9LACT</name>
<dbReference type="PANTHER" id="PTHR42715:SF10">
    <property type="entry name" value="BETA-GLUCOSIDASE"/>
    <property type="match status" value="1"/>
</dbReference>
<keyword evidence="4" id="KW-0326">Glycosidase</keyword>
<dbReference type="PANTHER" id="PTHR42715">
    <property type="entry name" value="BETA-GLUCOSIDASE"/>
    <property type="match status" value="1"/>
</dbReference>
<evidence type="ECO:0000259" key="5">
    <source>
        <dbReference type="SMART" id="SM01217"/>
    </source>
</evidence>
<accession>A0A9D2G442</accession>
<dbReference type="Proteomes" id="UP000824106">
    <property type="component" value="Unassembled WGS sequence"/>
</dbReference>
<dbReference type="InterPro" id="IPR019800">
    <property type="entry name" value="Glyco_hydro_3_AS"/>
</dbReference>
<comment type="caution">
    <text evidence="6">The sequence shown here is derived from an EMBL/GenBank/DDBJ whole genome shotgun (WGS) entry which is preliminary data.</text>
</comment>
<dbReference type="SMART" id="SM01217">
    <property type="entry name" value="Fn3_like"/>
    <property type="match status" value="1"/>
</dbReference>
<reference evidence="6" key="2">
    <citation type="submission" date="2021-04" db="EMBL/GenBank/DDBJ databases">
        <authorList>
            <person name="Gilroy R."/>
        </authorList>
    </citation>
    <scope>NUCLEOTIDE SEQUENCE</scope>
    <source>
        <strain evidence="6">CHK169-4300</strain>
    </source>
</reference>
<proteinExistence type="inferred from homology"/>